<dbReference type="InterPro" id="IPR051908">
    <property type="entry name" value="Ribosomal_N-acetyltransferase"/>
</dbReference>
<dbReference type="Pfam" id="PF13302">
    <property type="entry name" value="Acetyltransf_3"/>
    <property type="match status" value="1"/>
</dbReference>
<dbReference type="GO" id="GO:0008999">
    <property type="term" value="F:protein-N-terminal-alanine acetyltransferase activity"/>
    <property type="evidence" value="ECO:0007669"/>
    <property type="project" value="TreeGrafter"/>
</dbReference>
<dbReference type="RefSeq" id="WP_125294623.1">
    <property type="nucleotide sequence ID" value="NZ_JAPTZM010000006.1"/>
</dbReference>
<dbReference type="Gene3D" id="3.40.630.30">
    <property type="match status" value="1"/>
</dbReference>
<name>A0A3R9F113_9ENTR</name>
<feature type="domain" description="N-acetyltransferase" evidence="1">
    <location>
        <begin position="34"/>
        <end position="191"/>
    </location>
</feature>
<dbReference type="Proteomes" id="UP000275331">
    <property type="component" value="Unassembled WGS sequence"/>
</dbReference>
<protein>
    <submittedName>
        <fullName evidence="2">N-acetyltransferase</fullName>
    </submittedName>
</protein>
<organism evidence="2 3">
    <name type="scientific">Atlantibacter subterraneus</name>
    <dbReference type="NCBI Taxonomy" id="255519"/>
    <lineage>
        <taxon>Bacteria</taxon>
        <taxon>Pseudomonadati</taxon>
        <taxon>Pseudomonadota</taxon>
        <taxon>Gammaproteobacteria</taxon>
        <taxon>Enterobacterales</taxon>
        <taxon>Enterobacteriaceae</taxon>
        <taxon>Atlantibacter</taxon>
    </lineage>
</organism>
<dbReference type="AlphaFoldDB" id="A0A3R9F113"/>
<dbReference type="SUPFAM" id="SSF55729">
    <property type="entry name" value="Acyl-CoA N-acyltransferases (Nat)"/>
    <property type="match status" value="1"/>
</dbReference>
<evidence type="ECO:0000259" key="1">
    <source>
        <dbReference type="PROSITE" id="PS51186"/>
    </source>
</evidence>
<dbReference type="InterPro" id="IPR016181">
    <property type="entry name" value="Acyl_CoA_acyltransferase"/>
</dbReference>
<proteinExistence type="predicted"/>
<comment type="caution">
    <text evidence="2">The sequence shown here is derived from an EMBL/GenBank/DDBJ whole genome shotgun (WGS) entry which is preliminary data.</text>
</comment>
<dbReference type="FunFam" id="3.40.630.30:FF:000047">
    <property type="entry name" value="Acetyltransferase, GNAT family"/>
    <property type="match status" value="1"/>
</dbReference>
<dbReference type="EMBL" id="RHXB01000013">
    <property type="protein sequence ID" value="RSE23525.1"/>
    <property type="molecule type" value="Genomic_DNA"/>
</dbReference>
<evidence type="ECO:0000313" key="2">
    <source>
        <dbReference type="EMBL" id="RSE23525.1"/>
    </source>
</evidence>
<sequence>MPEINAYGQPVGGVVPGWHGAQPLPRTPLQGRVCRLEPLNAERHCDDLFLAYQQAADDRDWTWLGASRPDTRQATWHWVQGKVADNSLIPWAVIDQASGRAVGVVCFMRIDPVNGVVEIGHVTWSPKMKRTLMSTEAQWLLLTAAFGAGYRRVEWKCDSLNAASRAAAERLGFSWEGRFRQAMVRNGRNRDTDWLSMLDSEWPRINAALTRWLAVDNYDANGGQIQRLGDLLATE</sequence>
<dbReference type="PANTHER" id="PTHR43441:SF2">
    <property type="entry name" value="FAMILY ACETYLTRANSFERASE, PUTATIVE (AFU_ORTHOLOGUE AFUA_7G00850)-RELATED"/>
    <property type="match status" value="1"/>
</dbReference>
<evidence type="ECO:0000313" key="3">
    <source>
        <dbReference type="Proteomes" id="UP000275331"/>
    </source>
</evidence>
<reference evidence="2 3" key="1">
    <citation type="submission" date="2018-10" db="EMBL/GenBank/DDBJ databases">
        <title>Transmission dynamics of multidrug resistant bacteria on intensive care unit surfaces.</title>
        <authorList>
            <person name="D'Souza A.W."/>
            <person name="Potter R.F."/>
            <person name="Wallace M."/>
            <person name="Shupe A."/>
            <person name="Patel S."/>
            <person name="Sun S."/>
            <person name="Gul D."/>
            <person name="Kwon J.H."/>
            <person name="Andleeb S."/>
            <person name="Burnham C.-A.D."/>
            <person name="Dantas G."/>
        </authorList>
    </citation>
    <scope>NUCLEOTIDE SEQUENCE [LARGE SCALE GENOMIC DNA]</scope>
    <source>
        <strain evidence="2 3">AS_373</strain>
    </source>
</reference>
<accession>A0A3R9F113</accession>
<dbReference type="GO" id="GO:1990189">
    <property type="term" value="F:protein N-terminal-serine acetyltransferase activity"/>
    <property type="evidence" value="ECO:0007669"/>
    <property type="project" value="TreeGrafter"/>
</dbReference>
<dbReference type="PANTHER" id="PTHR43441">
    <property type="entry name" value="RIBOSOMAL-PROTEIN-SERINE ACETYLTRANSFERASE"/>
    <property type="match status" value="1"/>
</dbReference>
<dbReference type="PROSITE" id="PS51186">
    <property type="entry name" value="GNAT"/>
    <property type="match status" value="1"/>
</dbReference>
<dbReference type="OrthoDB" id="5295305at2"/>
<gene>
    <name evidence="2" type="ORF">EGT71_18190</name>
</gene>
<keyword evidence="2" id="KW-0808">Transferase</keyword>
<dbReference type="InterPro" id="IPR000182">
    <property type="entry name" value="GNAT_dom"/>
</dbReference>